<name>A0ABY2ANV9_9GAMM</name>
<keyword evidence="2" id="KW-1185">Reference proteome</keyword>
<gene>
    <name evidence="1" type="ORF">EZV61_09385</name>
</gene>
<dbReference type="InterPro" id="IPR023214">
    <property type="entry name" value="HAD_sf"/>
</dbReference>
<dbReference type="Proteomes" id="UP000292554">
    <property type="component" value="Unassembled WGS sequence"/>
</dbReference>
<dbReference type="EMBL" id="SJXE01000003">
    <property type="protein sequence ID" value="TCI03742.1"/>
    <property type="molecule type" value="Genomic_DNA"/>
</dbReference>
<evidence type="ECO:0008006" key="3">
    <source>
        <dbReference type="Google" id="ProtNLM"/>
    </source>
</evidence>
<sequence>MKMCRSALINKLSAHSENLSIIADFDGVLAHDNTKRLLDTCYQVVSRYHSFDYAIFESMFKALVPCPLSLSVDFLLKSIGLTHIKQELVEAILDVGGDITSAMDFVNYCKSANISLYVLSSGHAHAKKYQFLIEYLGASRVIATTELSKSNPLDYARVIDQTGVDREFCLYIDDCPAALNSAKLAGLNTAMMTNEVFRRTDIGINASYVDQVFDDWNGALSFIAEI</sequence>
<reference evidence="1 2" key="1">
    <citation type="submission" date="2019-02" db="EMBL/GenBank/DDBJ databases">
        <title>Corallincola luteus sp. nov., a marine bacterium isolated from surface sediment of Bohai Sea in China.</title>
        <authorList>
            <person name="Ren Q."/>
        </authorList>
    </citation>
    <scope>NUCLEOTIDE SEQUENCE [LARGE SCALE GENOMIC DNA]</scope>
    <source>
        <strain evidence="1 2">DASS28</strain>
    </source>
</reference>
<dbReference type="SUPFAM" id="SSF56784">
    <property type="entry name" value="HAD-like"/>
    <property type="match status" value="1"/>
</dbReference>
<organism evidence="1 2">
    <name type="scientific">Corallincola luteus</name>
    <dbReference type="NCBI Taxonomy" id="1775177"/>
    <lineage>
        <taxon>Bacteria</taxon>
        <taxon>Pseudomonadati</taxon>
        <taxon>Pseudomonadota</taxon>
        <taxon>Gammaproteobacteria</taxon>
        <taxon>Alteromonadales</taxon>
        <taxon>Psychromonadaceae</taxon>
        <taxon>Corallincola</taxon>
    </lineage>
</organism>
<dbReference type="Pfam" id="PF00702">
    <property type="entry name" value="Hydrolase"/>
    <property type="match status" value="1"/>
</dbReference>
<evidence type="ECO:0000313" key="2">
    <source>
        <dbReference type="Proteomes" id="UP000292554"/>
    </source>
</evidence>
<dbReference type="InterPro" id="IPR036412">
    <property type="entry name" value="HAD-like_sf"/>
</dbReference>
<comment type="caution">
    <text evidence="1">The sequence shown here is derived from an EMBL/GenBank/DDBJ whole genome shotgun (WGS) entry which is preliminary data.</text>
</comment>
<accession>A0ABY2ANV9</accession>
<evidence type="ECO:0000313" key="1">
    <source>
        <dbReference type="EMBL" id="TCI03742.1"/>
    </source>
</evidence>
<protein>
    <recommendedName>
        <fullName evidence="3">HAD family hydrolase</fullName>
    </recommendedName>
</protein>
<proteinExistence type="predicted"/>
<dbReference type="Gene3D" id="3.40.50.1000">
    <property type="entry name" value="HAD superfamily/HAD-like"/>
    <property type="match status" value="1"/>
</dbReference>